<dbReference type="Pfam" id="PF13344">
    <property type="entry name" value="Hydrolase_6"/>
    <property type="match status" value="1"/>
</dbReference>
<dbReference type="InterPro" id="IPR006357">
    <property type="entry name" value="HAD-SF_hydro_IIA"/>
</dbReference>
<keyword evidence="2" id="KW-1185">Reference proteome</keyword>
<comment type="caution">
    <text evidence="1">The sequence shown here is derived from an EMBL/GenBank/DDBJ whole genome shotgun (WGS) entry which is preliminary data.</text>
</comment>
<dbReference type="PANTHER" id="PTHR19288:SF90">
    <property type="entry name" value="OS08G0542600 PROTEIN"/>
    <property type="match status" value="1"/>
</dbReference>
<dbReference type="RefSeq" id="WP_343164266.1">
    <property type="nucleotide sequence ID" value="NZ_JBHRSV010000019.1"/>
</dbReference>
<evidence type="ECO:0000313" key="1">
    <source>
        <dbReference type="EMBL" id="MFC2926474.1"/>
    </source>
</evidence>
<accession>A0ABV6ZYF4</accession>
<dbReference type="Gene3D" id="3.40.50.1000">
    <property type="entry name" value="HAD superfamily/HAD-like"/>
    <property type="match status" value="2"/>
</dbReference>
<dbReference type="GO" id="GO:0016787">
    <property type="term" value="F:hydrolase activity"/>
    <property type="evidence" value="ECO:0007669"/>
    <property type="project" value="UniProtKB-KW"/>
</dbReference>
<protein>
    <submittedName>
        <fullName evidence="1">TIGR01459 family HAD-type hydrolase</fullName>
    </submittedName>
</protein>
<dbReference type="NCBIfam" id="TIGR01459">
    <property type="entry name" value="HAD-SF-IIA-hyp4"/>
    <property type="match status" value="1"/>
</dbReference>
<dbReference type="SUPFAM" id="SSF56784">
    <property type="entry name" value="HAD-like"/>
    <property type="match status" value="1"/>
</dbReference>
<reference evidence="2" key="1">
    <citation type="journal article" date="2019" name="Int. J. Syst. Evol. Microbiol.">
        <title>The Global Catalogue of Microorganisms (GCM) 10K type strain sequencing project: providing services to taxonomists for standard genome sequencing and annotation.</title>
        <authorList>
            <consortium name="The Broad Institute Genomics Platform"/>
            <consortium name="The Broad Institute Genome Sequencing Center for Infectious Disease"/>
            <person name="Wu L."/>
            <person name="Ma J."/>
        </authorList>
    </citation>
    <scope>NUCLEOTIDE SEQUENCE [LARGE SCALE GENOMIC DNA]</scope>
    <source>
        <strain evidence="2">KCTC 52487</strain>
    </source>
</reference>
<dbReference type="Pfam" id="PF13242">
    <property type="entry name" value="Hydrolase_like"/>
    <property type="match status" value="1"/>
</dbReference>
<sequence>MEYAPHLSEIADRYDAILCDVWGVIRDGRALLPEAIEALRRYRADHGPVVLISNSPQPAPRVAAQLRSMGAPDDAWDDIVTSGDTTLAAIRELGPGPVFHIGPPGYDDALFEHAELDFAPLEDAAYVVCTGLKFDRRDEHPDDYREMLAAMKARGLPMVCANPDIVVQWGDDLLWCAGALARLYREMGGDTVISGKPHRPIYELAFETLAEAGHHLDRSRVLAIGDGPETDLIGAERNGLDGFFVAGGILGGDIDLDTFDLDAVRPAIEEYGTSCRWAAAQLKW</sequence>
<proteinExistence type="predicted"/>
<dbReference type="NCBIfam" id="TIGR01460">
    <property type="entry name" value="HAD-SF-IIA"/>
    <property type="match status" value="1"/>
</dbReference>
<organism evidence="1 2">
    <name type="scientific">Hyphobacterium vulgare</name>
    <dbReference type="NCBI Taxonomy" id="1736751"/>
    <lineage>
        <taxon>Bacteria</taxon>
        <taxon>Pseudomonadati</taxon>
        <taxon>Pseudomonadota</taxon>
        <taxon>Alphaproteobacteria</taxon>
        <taxon>Maricaulales</taxon>
        <taxon>Maricaulaceae</taxon>
        <taxon>Hyphobacterium</taxon>
    </lineage>
</organism>
<dbReference type="EMBL" id="JBHRSV010000019">
    <property type="protein sequence ID" value="MFC2926474.1"/>
    <property type="molecule type" value="Genomic_DNA"/>
</dbReference>
<name>A0ABV6ZYF4_9PROT</name>
<dbReference type="InterPro" id="IPR036412">
    <property type="entry name" value="HAD-like_sf"/>
</dbReference>
<dbReference type="InterPro" id="IPR006356">
    <property type="entry name" value="HAD-SF_hydro_IIA_hyp3"/>
</dbReference>
<keyword evidence="1" id="KW-0378">Hydrolase</keyword>
<dbReference type="PANTHER" id="PTHR19288">
    <property type="entry name" value="4-NITROPHENYLPHOSPHATASE-RELATED"/>
    <property type="match status" value="1"/>
</dbReference>
<dbReference type="CDD" id="cd07525">
    <property type="entry name" value="HAD_like"/>
    <property type="match status" value="1"/>
</dbReference>
<evidence type="ECO:0000313" key="2">
    <source>
        <dbReference type="Proteomes" id="UP001595379"/>
    </source>
</evidence>
<dbReference type="Proteomes" id="UP001595379">
    <property type="component" value="Unassembled WGS sequence"/>
</dbReference>
<gene>
    <name evidence="1" type="ORF">ACFOOR_10195</name>
</gene>
<dbReference type="InterPro" id="IPR023214">
    <property type="entry name" value="HAD_sf"/>
</dbReference>